<dbReference type="SUPFAM" id="SSF53098">
    <property type="entry name" value="Ribonuclease H-like"/>
    <property type="match status" value="1"/>
</dbReference>
<dbReference type="Pfam" id="PF17919">
    <property type="entry name" value="RT_RNaseH_2"/>
    <property type="match status" value="1"/>
</dbReference>
<evidence type="ECO:0000256" key="15">
    <source>
        <dbReference type="ARBA" id="ARBA00023268"/>
    </source>
</evidence>
<dbReference type="Gene3D" id="2.40.70.10">
    <property type="entry name" value="Acid Proteases"/>
    <property type="match status" value="1"/>
</dbReference>
<dbReference type="PROSITE" id="PS50994">
    <property type="entry name" value="INTEGRASE"/>
    <property type="match status" value="1"/>
</dbReference>
<dbReference type="InterPro" id="IPR050951">
    <property type="entry name" value="Retrovirus_Pol_polyprotein"/>
</dbReference>
<dbReference type="Pfam" id="PF03732">
    <property type="entry name" value="Retrotrans_gag"/>
    <property type="match status" value="1"/>
</dbReference>
<feature type="region of interest" description="Disordered" evidence="16">
    <location>
        <begin position="241"/>
        <end position="275"/>
    </location>
</feature>
<dbReference type="Gene3D" id="3.10.20.370">
    <property type="match status" value="1"/>
</dbReference>
<evidence type="ECO:0000256" key="12">
    <source>
        <dbReference type="ARBA" id="ARBA00022932"/>
    </source>
</evidence>
<evidence type="ECO:0000313" key="20">
    <source>
        <dbReference type="Proteomes" id="UP000236291"/>
    </source>
</evidence>
<evidence type="ECO:0000256" key="14">
    <source>
        <dbReference type="ARBA" id="ARBA00023172"/>
    </source>
</evidence>
<dbReference type="PANTHER" id="PTHR37984:SF5">
    <property type="entry name" value="PROTEIN NYNRIN-LIKE"/>
    <property type="match status" value="1"/>
</dbReference>
<dbReference type="Gene3D" id="3.30.420.10">
    <property type="entry name" value="Ribonuclease H-like superfamily/Ribonuclease H"/>
    <property type="match status" value="1"/>
</dbReference>
<dbReference type="PANTHER" id="PTHR37984">
    <property type="entry name" value="PROTEIN CBG26694"/>
    <property type="match status" value="1"/>
</dbReference>
<keyword evidence="6" id="KW-0064">Aspartyl protease</keyword>
<gene>
    <name evidence="19" type="ORF">L195_g013283</name>
</gene>
<evidence type="ECO:0000256" key="16">
    <source>
        <dbReference type="SAM" id="MobiDB-lite"/>
    </source>
</evidence>
<dbReference type="GO" id="GO:0003677">
    <property type="term" value="F:DNA binding"/>
    <property type="evidence" value="ECO:0007669"/>
    <property type="project" value="UniProtKB-KW"/>
</dbReference>
<dbReference type="FunFam" id="3.10.20.370:FF:000001">
    <property type="entry name" value="Retrovirus-related Pol polyprotein from transposon 17.6-like protein"/>
    <property type="match status" value="1"/>
</dbReference>
<dbReference type="InterPro" id="IPR043128">
    <property type="entry name" value="Rev_trsase/Diguanyl_cyclase"/>
</dbReference>
<protein>
    <submittedName>
        <fullName evidence="19">Ty3/gypsy retrotransposon protein</fullName>
    </submittedName>
</protein>
<name>A0A2K3PMQ8_TRIPR</name>
<dbReference type="GO" id="GO:0006508">
    <property type="term" value="P:proteolysis"/>
    <property type="evidence" value="ECO:0007669"/>
    <property type="project" value="UniProtKB-KW"/>
</dbReference>
<evidence type="ECO:0000256" key="6">
    <source>
        <dbReference type="ARBA" id="ARBA00022750"/>
    </source>
</evidence>
<dbReference type="GO" id="GO:0003964">
    <property type="term" value="F:RNA-directed DNA polymerase activity"/>
    <property type="evidence" value="ECO:0007669"/>
    <property type="project" value="UniProtKB-KW"/>
</dbReference>
<sequence>MTDSANLKEIQDEIRQDVQSQLKKFMDNLDIRDRDIANRFTQLEDSSDDRIARIETAVESLLQNAADSQRDAANSRHRPPFQTRNVKLEFPRFDGNHAIEWIFKAEQFFDYYATPDEDRLTIAAVHLDQKVVPWYQMMQRTNPFQSWQIFTRAIEVDFGPSVYECPRATLFKLVQKNTVNEYYMEFTSLANRVYGLSNEAMLDCFVSGLNPALQREVIAHTPTSIQRAVALAKLFEEKCQPPSKSNYYQKASTTNNPNPNRPTQPPLLPTPSTKPSLFTQKNNIVKNISSAEMQLRREKGLCYTCEDKWSFNHKCPNKHVMLLIVEDDSQIEPEIDQSNHTQIDSNHQDLELHLSLNALKGASGLGTIKFTGQVSNTPLQILVDGGSSDNFLQPRIAQFLKLDIEPAPLFKVLVGNGNALTSEGIVKDLKVSVQGQELKLPVYLLPIVGADLILGATWLATLGPHVADYQALTLKFFQQGHFITLQGDKSTTPQQAQLHHMRRLHTTEAISEYFTIQRSDPDGPQDNWLTLAKDMDPELALLLNQYKAVFGKPIGLPPQRLQDHVIPLEPGAKPVKVRPYRYPQSQKEQIEIMVKEMLEEGIIQPSTSPFSSPIVLVKKKDGTWRFCTDYRALNAITVKDSFPMPTVDELLDELFGAQYFSKLDLRSGYHQILVDPQDRHKTAFRTHQGHYEWLVMPFGLTNAPASFQCLMNQIFQPFLRKFVLVFFDDILVYSPSFAAHLKHLEIVLQILQDHTLFVKLSKCAFGIQQVDYLGHTVLGSGVAMDRSKIQTVLDWPTPENIKQLRGFLGLTGYYRKFIKSYAQIATPLTELLKKDAFKWNHAAEMAFSTLKKAITSAPVLALPQFTIPFTLETDASGSGIGAVLSQNGHPIAFFSRKLGPRMQKQSAYTREFFAITEAIAKFRHYLLGHKFIIKTDQKSLKSLMDQSLQTPEQQAWLHKFLGYDFTVEYKPGKENLAADALSRVMLLAWSQPTSLFLQEFKQACNQEEEIQQIKLKWNENRGYNPHVTIKDDLVFWKGRLMVPQVSHIRDQILQEFHNSAIGGHAGIARTMARITAQFYWKNMKNDITHFVQQCVVCQQAKHETRNPAGLLQPLPIPDQVWEDVAMDFITGLPNSYGFTVIMVVIDRLSKYSHFSPLKTDYSSKIVAEVFMRNIVKLHGVPKSIVSDRDKVFMSKFWKELFQLQGTTLAMTSAYHPQSDGQSEALNKCLEMYLRCLTFQNPKSWFKALDLAELWYNTAFHTSLGMTPFKLLYGRDPPTIIRQESSTSGATMAQQQLQDRDAILTQAKLNLERAQQYMKTQADKRRHELQLEVGDNVLVKLQPYRQQSVALRKNQKLGMRYFGPFTVMAKIGTVAYKLQLPPEAKIHPVFHISQLKLFKGNCSQPYFPLPALTNELGPVLQPGDILQARQLVQGKKTIQQILVRWENLTAEEATWEELEDFRQQFPNYNLEDKVEVIGGSDVREPIEESQLDIIEESTVNTRGQEIPIENVHEKRTRTLNIRLKDF</sequence>
<dbReference type="Gene3D" id="3.10.10.10">
    <property type="entry name" value="HIV Type 1 Reverse Transcriptase, subunit A, domain 1"/>
    <property type="match status" value="1"/>
</dbReference>
<dbReference type="InterPro" id="IPR036397">
    <property type="entry name" value="RNaseH_sf"/>
</dbReference>
<keyword evidence="4" id="KW-0540">Nuclease</keyword>
<dbReference type="Pfam" id="PF08284">
    <property type="entry name" value="RVP_2"/>
    <property type="match status" value="1"/>
</dbReference>
<evidence type="ECO:0000256" key="4">
    <source>
        <dbReference type="ARBA" id="ARBA00022722"/>
    </source>
</evidence>
<dbReference type="SUPFAM" id="SSF56672">
    <property type="entry name" value="DNA/RNA polymerases"/>
    <property type="match status" value="1"/>
</dbReference>
<dbReference type="GO" id="GO:0004519">
    <property type="term" value="F:endonuclease activity"/>
    <property type="evidence" value="ECO:0007669"/>
    <property type="project" value="UniProtKB-KW"/>
</dbReference>
<dbReference type="EMBL" id="ASHM01008627">
    <property type="protein sequence ID" value="PNY16560.1"/>
    <property type="molecule type" value="Genomic_DNA"/>
</dbReference>
<evidence type="ECO:0000259" key="18">
    <source>
        <dbReference type="PROSITE" id="PS50994"/>
    </source>
</evidence>
<keyword evidence="10" id="KW-0229">DNA integration</keyword>
<evidence type="ECO:0000256" key="9">
    <source>
        <dbReference type="ARBA" id="ARBA00022842"/>
    </source>
</evidence>
<evidence type="ECO:0000256" key="13">
    <source>
        <dbReference type="ARBA" id="ARBA00023125"/>
    </source>
</evidence>
<organism evidence="19 20">
    <name type="scientific">Trifolium pratense</name>
    <name type="common">Red clover</name>
    <dbReference type="NCBI Taxonomy" id="57577"/>
    <lineage>
        <taxon>Eukaryota</taxon>
        <taxon>Viridiplantae</taxon>
        <taxon>Streptophyta</taxon>
        <taxon>Embryophyta</taxon>
        <taxon>Tracheophyta</taxon>
        <taxon>Spermatophyta</taxon>
        <taxon>Magnoliopsida</taxon>
        <taxon>eudicotyledons</taxon>
        <taxon>Gunneridae</taxon>
        <taxon>Pentapetalae</taxon>
        <taxon>rosids</taxon>
        <taxon>fabids</taxon>
        <taxon>Fabales</taxon>
        <taxon>Fabaceae</taxon>
        <taxon>Papilionoideae</taxon>
        <taxon>50 kb inversion clade</taxon>
        <taxon>NPAAA clade</taxon>
        <taxon>Hologalegina</taxon>
        <taxon>IRL clade</taxon>
        <taxon>Trifolieae</taxon>
        <taxon>Trifolium</taxon>
    </lineage>
</organism>
<evidence type="ECO:0000256" key="1">
    <source>
        <dbReference type="ARBA" id="ARBA00022670"/>
    </source>
</evidence>
<keyword evidence="11" id="KW-0695">RNA-directed DNA polymerase</keyword>
<dbReference type="InterPro" id="IPR000477">
    <property type="entry name" value="RT_dom"/>
</dbReference>
<dbReference type="CDD" id="cd09274">
    <property type="entry name" value="RNase_HI_RT_Ty3"/>
    <property type="match status" value="1"/>
</dbReference>
<evidence type="ECO:0000259" key="17">
    <source>
        <dbReference type="PROSITE" id="PS50878"/>
    </source>
</evidence>
<feature type="domain" description="Integrase catalytic" evidence="18">
    <location>
        <begin position="1111"/>
        <end position="1275"/>
    </location>
</feature>
<dbReference type="GO" id="GO:0004190">
    <property type="term" value="F:aspartic-type endopeptidase activity"/>
    <property type="evidence" value="ECO:0007669"/>
    <property type="project" value="UniProtKB-KW"/>
</dbReference>
<comment type="caution">
    <text evidence="19">The sequence shown here is derived from an EMBL/GenBank/DDBJ whole genome shotgun (WGS) entry which is preliminary data.</text>
</comment>
<proteinExistence type="predicted"/>
<keyword evidence="15" id="KW-0511">Multifunctional enzyme</keyword>
<evidence type="ECO:0000256" key="10">
    <source>
        <dbReference type="ARBA" id="ARBA00022908"/>
    </source>
</evidence>
<feature type="compositionally biased region" description="Polar residues" evidence="16">
    <location>
        <begin position="242"/>
        <end position="251"/>
    </location>
</feature>
<dbReference type="InterPro" id="IPR041577">
    <property type="entry name" value="RT_RNaseH_2"/>
</dbReference>
<keyword evidence="2" id="KW-0808">Transferase</keyword>
<evidence type="ECO:0000256" key="11">
    <source>
        <dbReference type="ARBA" id="ARBA00022918"/>
    </source>
</evidence>
<dbReference type="InterPro" id="IPR001584">
    <property type="entry name" value="Integrase_cat-core"/>
</dbReference>
<dbReference type="InterPro" id="IPR041588">
    <property type="entry name" value="Integrase_H2C2"/>
</dbReference>
<keyword evidence="12" id="KW-0239">DNA-directed DNA polymerase</keyword>
<keyword evidence="8" id="KW-0378">Hydrolase</keyword>
<accession>A0A2K3PMQ8</accession>
<keyword evidence="13" id="KW-0238">DNA-binding</keyword>
<dbReference type="InterPro" id="IPR043502">
    <property type="entry name" value="DNA/RNA_pol_sf"/>
</dbReference>
<dbReference type="SUPFAM" id="SSF50630">
    <property type="entry name" value="Acid proteases"/>
    <property type="match status" value="1"/>
</dbReference>
<dbReference type="FunFam" id="3.30.420.10:FF:000032">
    <property type="entry name" value="Retrovirus-related Pol polyprotein from transposon 297-like Protein"/>
    <property type="match status" value="1"/>
</dbReference>
<evidence type="ECO:0000256" key="3">
    <source>
        <dbReference type="ARBA" id="ARBA00022695"/>
    </source>
</evidence>
<keyword evidence="14" id="KW-0233">DNA recombination</keyword>
<dbReference type="InterPro" id="IPR005162">
    <property type="entry name" value="Retrotrans_gag_dom"/>
</dbReference>
<dbReference type="PROSITE" id="PS50878">
    <property type="entry name" value="RT_POL"/>
    <property type="match status" value="1"/>
</dbReference>
<keyword evidence="9" id="KW-0460">Magnesium</keyword>
<dbReference type="FunFam" id="3.10.10.10:FF:000007">
    <property type="entry name" value="Retrovirus-related Pol polyprotein from transposon 17.6-like Protein"/>
    <property type="match status" value="1"/>
</dbReference>
<dbReference type="Gene3D" id="3.30.70.270">
    <property type="match status" value="2"/>
</dbReference>
<dbReference type="Gene3D" id="1.10.340.70">
    <property type="match status" value="1"/>
</dbReference>
<evidence type="ECO:0000256" key="5">
    <source>
        <dbReference type="ARBA" id="ARBA00022723"/>
    </source>
</evidence>
<dbReference type="FunFam" id="3.30.70.270:FF:000020">
    <property type="entry name" value="Transposon Tf2-6 polyprotein-like Protein"/>
    <property type="match status" value="1"/>
</dbReference>
<evidence type="ECO:0000313" key="19">
    <source>
        <dbReference type="EMBL" id="PNY16560.1"/>
    </source>
</evidence>
<keyword evidence="5" id="KW-0479">Metal-binding</keyword>
<keyword evidence="3" id="KW-0548">Nucleotidyltransferase</keyword>
<evidence type="ECO:0000256" key="2">
    <source>
        <dbReference type="ARBA" id="ARBA00022679"/>
    </source>
</evidence>
<dbReference type="GO" id="GO:0046872">
    <property type="term" value="F:metal ion binding"/>
    <property type="evidence" value="ECO:0007669"/>
    <property type="project" value="UniProtKB-KW"/>
</dbReference>
<dbReference type="CDD" id="cd01647">
    <property type="entry name" value="RT_LTR"/>
    <property type="match status" value="1"/>
</dbReference>
<dbReference type="GO" id="GO:0006310">
    <property type="term" value="P:DNA recombination"/>
    <property type="evidence" value="ECO:0007669"/>
    <property type="project" value="UniProtKB-KW"/>
</dbReference>
<feature type="compositionally biased region" description="Pro residues" evidence="16">
    <location>
        <begin position="259"/>
        <end position="269"/>
    </location>
</feature>
<dbReference type="Pfam" id="PF17921">
    <property type="entry name" value="Integrase_H2C2"/>
    <property type="match status" value="1"/>
</dbReference>
<dbReference type="InterPro" id="IPR056924">
    <property type="entry name" value="SH3_Tf2-1"/>
</dbReference>
<dbReference type="Proteomes" id="UP000236291">
    <property type="component" value="Unassembled WGS sequence"/>
</dbReference>
<reference evidence="19 20" key="2">
    <citation type="journal article" date="2017" name="Front. Plant Sci.">
        <title>Gene Classification and Mining of Molecular Markers Useful in Red Clover (Trifolium pratense) Breeding.</title>
        <authorList>
            <person name="Istvanek J."/>
            <person name="Dluhosova J."/>
            <person name="Dluhos P."/>
            <person name="Patkova L."/>
            <person name="Nedelnik J."/>
            <person name="Repkova J."/>
        </authorList>
    </citation>
    <scope>NUCLEOTIDE SEQUENCE [LARGE SCALE GENOMIC DNA]</scope>
    <source>
        <strain evidence="20">cv. Tatra</strain>
        <tissue evidence="19">Young leaves</tissue>
    </source>
</reference>
<dbReference type="ExpressionAtlas" id="A0A2K3PMQ8">
    <property type="expression patterns" value="baseline"/>
</dbReference>
<dbReference type="CDD" id="cd00303">
    <property type="entry name" value="retropepsin_like"/>
    <property type="match status" value="1"/>
</dbReference>
<dbReference type="GO" id="GO:0003887">
    <property type="term" value="F:DNA-directed DNA polymerase activity"/>
    <property type="evidence" value="ECO:0007669"/>
    <property type="project" value="UniProtKB-KW"/>
</dbReference>
<keyword evidence="7" id="KW-0255">Endonuclease</keyword>
<dbReference type="InterPro" id="IPR012337">
    <property type="entry name" value="RNaseH-like_sf"/>
</dbReference>
<dbReference type="Pfam" id="PF00078">
    <property type="entry name" value="RVT_1"/>
    <property type="match status" value="1"/>
</dbReference>
<evidence type="ECO:0000256" key="7">
    <source>
        <dbReference type="ARBA" id="ARBA00022759"/>
    </source>
</evidence>
<keyword evidence="1" id="KW-0645">Protease</keyword>
<feature type="domain" description="Reverse transcriptase" evidence="17">
    <location>
        <begin position="598"/>
        <end position="777"/>
    </location>
</feature>
<reference evidence="19 20" key="1">
    <citation type="journal article" date="2014" name="Am. J. Bot.">
        <title>Genome assembly and annotation for red clover (Trifolium pratense; Fabaceae).</title>
        <authorList>
            <person name="Istvanek J."/>
            <person name="Jaros M."/>
            <person name="Krenek A."/>
            <person name="Repkova J."/>
        </authorList>
    </citation>
    <scope>NUCLEOTIDE SEQUENCE [LARGE SCALE GENOMIC DNA]</scope>
    <source>
        <strain evidence="20">cv. Tatra</strain>
        <tissue evidence="19">Young leaves</tissue>
    </source>
</reference>
<dbReference type="GO" id="GO:0015074">
    <property type="term" value="P:DNA integration"/>
    <property type="evidence" value="ECO:0007669"/>
    <property type="project" value="UniProtKB-KW"/>
</dbReference>
<dbReference type="FunFam" id="1.10.340.70:FF:000001">
    <property type="entry name" value="Retrovirus-related Pol polyprotein from transposon gypsy-like Protein"/>
    <property type="match status" value="1"/>
</dbReference>
<dbReference type="InterPro" id="IPR021109">
    <property type="entry name" value="Peptidase_aspartic_dom_sf"/>
</dbReference>
<dbReference type="SUPFAM" id="SSF54160">
    <property type="entry name" value="Chromo domain-like"/>
    <property type="match status" value="1"/>
</dbReference>
<evidence type="ECO:0000256" key="8">
    <source>
        <dbReference type="ARBA" id="ARBA00022801"/>
    </source>
</evidence>
<dbReference type="Pfam" id="PF24626">
    <property type="entry name" value="SH3_Tf2-1"/>
    <property type="match status" value="1"/>
</dbReference>
<dbReference type="InterPro" id="IPR016197">
    <property type="entry name" value="Chromo-like_dom_sf"/>
</dbReference>